<name>A0A0A6ULZ6_ACTUT</name>
<dbReference type="Proteomes" id="UP000054537">
    <property type="component" value="Unassembled WGS sequence"/>
</dbReference>
<keyword evidence="2" id="KW-1185">Reference proteome</keyword>
<proteinExistence type="predicted"/>
<comment type="caution">
    <text evidence="1">The sequence shown here is derived from an EMBL/GenBank/DDBJ whole genome shotgun (WGS) entry which is preliminary data.</text>
</comment>
<dbReference type="EMBL" id="JRTT01000018">
    <property type="protein sequence ID" value="KHD76451.1"/>
    <property type="molecule type" value="Genomic_DNA"/>
</dbReference>
<dbReference type="AlphaFoldDB" id="A0A0A6ULZ6"/>
<accession>A0A0A6ULZ6</accession>
<protein>
    <submittedName>
        <fullName evidence="1">Uncharacterized protein</fullName>
    </submittedName>
</protein>
<reference evidence="1 2" key="1">
    <citation type="submission" date="2014-10" db="EMBL/GenBank/DDBJ databases">
        <title>Draft genome sequence of Actinoplanes utahensis NRRL 12052.</title>
        <authorList>
            <person name="Velasco-Bucheli B."/>
            <person name="del Cerro C."/>
            <person name="Hormigo D."/>
            <person name="Garcia J.L."/>
            <person name="Acebal C."/>
            <person name="Arroyo M."/>
            <person name="de la Mata I."/>
        </authorList>
    </citation>
    <scope>NUCLEOTIDE SEQUENCE [LARGE SCALE GENOMIC DNA]</scope>
    <source>
        <strain evidence="1 2">NRRL 12052</strain>
    </source>
</reference>
<gene>
    <name evidence="1" type="ORF">MB27_17245</name>
</gene>
<organism evidence="1 2">
    <name type="scientific">Actinoplanes utahensis</name>
    <dbReference type="NCBI Taxonomy" id="1869"/>
    <lineage>
        <taxon>Bacteria</taxon>
        <taxon>Bacillati</taxon>
        <taxon>Actinomycetota</taxon>
        <taxon>Actinomycetes</taxon>
        <taxon>Micromonosporales</taxon>
        <taxon>Micromonosporaceae</taxon>
        <taxon>Actinoplanes</taxon>
    </lineage>
</organism>
<sequence length="184" mass="19272">MASLECPDVLTARTPLRDPEAAAARVTCYLAEATTKLMPQATFRPNEARAGTKPLVAKTNGDEISASATVVDAGGTGSVVVMVRRDTTPRDEILARCADEHAKASCRTRPGSETLTEVYDFGAQANGAHTVTVYAYTGSTLVVATTANRVESADDTAPATRTDPPLTTDALVTLASDQALVLYP</sequence>
<evidence type="ECO:0000313" key="1">
    <source>
        <dbReference type="EMBL" id="KHD76451.1"/>
    </source>
</evidence>
<evidence type="ECO:0000313" key="2">
    <source>
        <dbReference type="Proteomes" id="UP000054537"/>
    </source>
</evidence>